<reference evidence="3" key="1">
    <citation type="journal article" date="2015" name="Nature">
        <title>Complex archaea that bridge the gap between prokaryotes and eukaryotes.</title>
        <authorList>
            <person name="Spang A."/>
            <person name="Saw J.H."/>
            <person name="Jorgensen S.L."/>
            <person name="Zaremba-Niedzwiedzka K."/>
            <person name="Martijn J."/>
            <person name="Lind A.E."/>
            <person name="van Eijk R."/>
            <person name="Schleper C."/>
            <person name="Guy L."/>
            <person name="Ettema T.J."/>
        </authorList>
    </citation>
    <scope>NUCLEOTIDE SEQUENCE</scope>
</reference>
<accession>A0A0F8XQQ6</accession>
<feature type="domain" description="KTSC" evidence="2">
    <location>
        <begin position="275"/>
        <end position="329"/>
    </location>
</feature>
<evidence type="ECO:0000259" key="2">
    <source>
        <dbReference type="Pfam" id="PF13619"/>
    </source>
</evidence>
<dbReference type="EMBL" id="LAZR01061476">
    <property type="protein sequence ID" value="KKK63510.1"/>
    <property type="molecule type" value="Genomic_DNA"/>
</dbReference>
<comment type="caution">
    <text evidence="3">The sequence shown here is derived from an EMBL/GenBank/DDBJ whole genome shotgun (WGS) entry which is preliminary data.</text>
</comment>
<sequence length="341" mass="38686">PQGRSLLRSLYRPWYFKKNMEAIEAIGVERDVGGAPIVSLGEGVYTDNDITRIREGLEGLRMDETLYMIMPNGTEIEAYGGGSKSYNVREIIRDWQHLIRQRFFADFLSLGSEQVGTQALAKEMNTFFSLALGAIQTRMMETWNDQLIPWLFEWNHWQPESGLPNLVWSKVGQRNLQSIAQAYNSLVGSGLLTPDDSIEEQIRAEAGLPPLTPEMLEVKRALRDKEIREALAPTPAGPEGGQAPGPTGQEQLSEFESSLVQRVIDRIRGRTPVVSSNVRSIKYDQSKRELEVVFLPSSSFVYLDVPLEIYEGLRDSPSKGKYVWEVLRNRGKDDKYAFRRK</sequence>
<dbReference type="Pfam" id="PF13619">
    <property type="entry name" value="KTSC"/>
    <property type="match status" value="1"/>
</dbReference>
<organism evidence="3">
    <name type="scientific">marine sediment metagenome</name>
    <dbReference type="NCBI Taxonomy" id="412755"/>
    <lineage>
        <taxon>unclassified sequences</taxon>
        <taxon>metagenomes</taxon>
        <taxon>ecological metagenomes</taxon>
    </lineage>
</organism>
<name>A0A0F8XQQ6_9ZZZZ</name>
<dbReference type="Pfam" id="PF06074">
    <property type="entry name" value="Portal_Mu"/>
    <property type="match status" value="1"/>
</dbReference>
<evidence type="ECO:0000256" key="1">
    <source>
        <dbReference type="SAM" id="MobiDB-lite"/>
    </source>
</evidence>
<protein>
    <recommendedName>
        <fullName evidence="2">KTSC domain-containing protein</fullName>
    </recommendedName>
</protein>
<dbReference type="AlphaFoldDB" id="A0A0F8XQQ6"/>
<dbReference type="InterPro" id="IPR025309">
    <property type="entry name" value="KTSC_dom"/>
</dbReference>
<dbReference type="InterPro" id="IPR009279">
    <property type="entry name" value="Portal_Mu"/>
</dbReference>
<proteinExistence type="predicted"/>
<evidence type="ECO:0000313" key="3">
    <source>
        <dbReference type="EMBL" id="KKK63510.1"/>
    </source>
</evidence>
<feature type="non-terminal residue" evidence="3">
    <location>
        <position position="1"/>
    </location>
</feature>
<gene>
    <name evidence="3" type="ORF">LCGC14_2993550</name>
</gene>
<feature type="region of interest" description="Disordered" evidence="1">
    <location>
        <begin position="232"/>
        <end position="252"/>
    </location>
</feature>